<dbReference type="InterPro" id="IPR011545">
    <property type="entry name" value="DEAD/DEAH_box_helicase_dom"/>
</dbReference>
<accession>E1YCD0</accession>
<dbReference type="GO" id="GO:0005524">
    <property type="term" value="F:ATP binding"/>
    <property type="evidence" value="ECO:0007669"/>
    <property type="project" value="InterPro"/>
</dbReference>
<dbReference type="GO" id="GO:0003676">
    <property type="term" value="F:nucleic acid binding"/>
    <property type="evidence" value="ECO:0007669"/>
    <property type="project" value="InterPro"/>
</dbReference>
<organism evidence="2">
    <name type="scientific">uncultured Desulfobacterium sp</name>
    <dbReference type="NCBI Taxonomy" id="201089"/>
    <lineage>
        <taxon>Bacteria</taxon>
        <taxon>Pseudomonadati</taxon>
        <taxon>Thermodesulfobacteriota</taxon>
        <taxon>Desulfobacteria</taxon>
        <taxon>Desulfobacterales</taxon>
        <taxon>Desulfobacteriaceae</taxon>
        <taxon>Desulfobacterium</taxon>
        <taxon>environmental samples</taxon>
    </lineage>
</organism>
<dbReference type="InterPro" id="IPR027417">
    <property type="entry name" value="P-loop_NTPase"/>
</dbReference>
<evidence type="ECO:0000259" key="1">
    <source>
        <dbReference type="Pfam" id="PF00270"/>
    </source>
</evidence>
<dbReference type="Pfam" id="PF00270">
    <property type="entry name" value="DEAD"/>
    <property type="match status" value="1"/>
</dbReference>
<protein>
    <recommendedName>
        <fullName evidence="1">DEAD/DEAH-box helicase domain-containing protein</fullName>
    </recommendedName>
</protein>
<dbReference type="AlphaFoldDB" id="E1YCD0"/>
<reference evidence="2" key="1">
    <citation type="journal article" date="2011" name="Environ. Microbiol.">
        <title>Genomic insights into the metabolic potential of the polycyclic aromatic hydrocarbon degrading sulfate-reducing Deltaproteobacterium N47.</title>
        <authorList>
            <person name="Bergmann F."/>
            <person name="Selesi D."/>
            <person name="Weinmaier T."/>
            <person name="Tischler P."/>
            <person name="Rattei T."/>
            <person name="Meckenstock R.U."/>
        </authorList>
    </citation>
    <scope>NUCLEOTIDE SEQUENCE</scope>
</reference>
<gene>
    <name evidence="2" type="ORF">N47_G35480</name>
</gene>
<feature type="domain" description="DEAD/DEAH-box helicase" evidence="1">
    <location>
        <begin position="48"/>
        <end position="99"/>
    </location>
</feature>
<evidence type="ECO:0000313" key="2">
    <source>
        <dbReference type="EMBL" id="CBX28224.1"/>
    </source>
</evidence>
<dbReference type="EMBL" id="FR695868">
    <property type="protein sequence ID" value="CBX28224.1"/>
    <property type="molecule type" value="Genomic_DNA"/>
</dbReference>
<dbReference type="SUPFAM" id="SSF52540">
    <property type="entry name" value="P-loop containing nucleoside triphosphate hydrolases"/>
    <property type="match status" value="1"/>
</dbReference>
<sequence>MRKRYIPVQKRWGKKIPAVRIRPGADSELKNVFASIGVPEQAEFKPDPFQLNAIEAIEKADCLVTAPTGAGKTWIAVQSIAKVLQKRKKVLVCFSLKSFVQFEIS</sequence>
<proteinExistence type="predicted"/>
<name>E1YCD0_9BACT</name>
<dbReference type="Gene3D" id="3.40.50.300">
    <property type="entry name" value="P-loop containing nucleotide triphosphate hydrolases"/>
    <property type="match status" value="1"/>
</dbReference>